<dbReference type="InterPro" id="IPR041280">
    <property type="entry name" value="Big_10"/>
</dbReference>
<feature type="active site" description="Proton donor/acceptor" evidence="7">
    <location>
        <position position="362"/>
    </location>
</feature>
<evidence type="ECO:0000256" key="2">
    <source>
        <dbReference type="ARBA" id="ARBA00022679"/>
    </source>
</evidence>
<protein>
    <submittedName>
        <fullName evidence="11">Ig-like domain-containing protein</fullName>
    </submittedName>
</protein>
<dbReference type="RefSeq" id="WP_353648829.1">
    <property type="nucleotide sequence ID" value="NZ_CP159218.1"/>
</dbReference>
<dbReference type="GO" id="GO:0005576">
    <property type="term" value="C:extracellular region"/>
    <property type="evidence" value="ECO:0007669"/>
    <property type="project" value="TreeGrafter"/>
</dbReference>
<dbReference type="Pfam" id="PF03734">
    <property type="entry name" value="YkuD"/>
    <property type="match status" value="1"/>
</dbReference>
<dbReference type="EMBL" id="CP159218">
    <property type="protein sequence ID" value="XCG63214.1"/>
    <property type="molecule type" value="Genomic_DNA"/>
</dbReference>
<evidence type="ECO:0000259" key="10">
    <source>
        <dbReference type="PROSITE" id="PS52029"/>
    </source>
</evidence>
<dbReference type="InterPro" id="IPR050979">
    <property type="entry name" value="LD-transpeptidase"/>
</dbReference>
<evidence type="ECO:0000256" key="7">
    <source>
        <dbReference type="PROSITE-ProRule" id="PRU01373"/>
    </source>
</evidence>
<evidence type="ECO:0000256" key="8">
    <source>
        <dbReference type="SAM" id="MobiDB-lite"/>
    </source>
</evidence>
<comment type="pathway">
    <text evidence="1 7">Cell wall biogenesis; peptidoglycan biosynthesis.</text>
</comment>
<dbReference type="GO" id="GO:0071555">
    <property type="term" value="P:cell wall organization"/>
    <property type="evidence" value="ECO:0007669"/>
    <property type="project" value="UniProtKB-UniRule"/>
</dbReference>
<evidence type="ECO:0000256" key="3">
    <source>
        <dbReference type="ARBA" id="ARBA00022960"/>
    </source>
</evidence>
<dbReference type="PANTHER" id="PTHR30582">
    <property type="entry name" value="L,D-TRANSPEPTIDASE"/>
    <property type="match status" value="1"/>
</dbReference>
<dbReference type="GO" id="GO:0018104">
    <property type="term" value="P:peptidoglycan-protein cross-linking"/>
    <property type="evidence" value="ECO:0007669"/>
    <property type="project" value="TreeGrafter"/>
</dbReference>
<dbReference type="GO" id="GO:0016746">
    <property type="term" value="F:acyltransferase activity"/>
    <property type="evidence" value="ECO:0007669"/>
    <property type="project" value="UniProtKB-KW"/>
</dbReference>
<evidence type="ECO:0000256" key="9">
    <source>
        <dbReference type="SAM" id="SignalP"/>
    </source>
</evidence>
<dbReference type="AlphaFoldDB" id="A0AAU8DMJ6"/>
<dbReference type="GO" id="GO:0008360">
    <property type="term" value="P:regulation of cell shape"/>
    <property type="evidence" value="ECO:0007669"/>
    <property type="project" value="UniProtKB-UniRule"/>
</dbReference>
<dbReference type="SUPFAM" id="SSF141523">
    <property type="entry name" value="L,D-transpeptidase catalytic domain-like"/>
    <property type="match status" value="1"/>
</dbReference>
<feature type="compositionally biased region" description="Polar residues" evidence="8">
    <location>
        <begin position="54"/>
        <end position="70"/>
    </location>
</feature>
<dbReference type="Gene3D" id="2.60.40.3780">
    <property type="match status" value="1"/>
</dbReference>
<feature type="signal peptide" evidence="9">
    <location>
        <begin position="1"/>
        <end position="28"/>
    </location>
</feature>
<feature type="active site" description="Nucleophile" evidence="7">
    <location>
        <position position="382"/>
    </location>
</feature>
<dbReference type="InterPro" id="IPR038063">
    <property type="entry name" value="Transpep_catalytic_dom"/>
</dbReference>
<dbReference type="CDD" id="cd16913">
    <property type="entry name" value="YkuD_like"/>
    <property type="match status" value="1"/>
</dbReference>
<accession>A0AAU8DMJ6</accession>
<evidence type="ECO:0000256" key="5">
    <source>
        <dbReference type="ARBA" id="ARBA00023315"/>
    </source>
</evidence>
<evidence type="ECO:0000256" key="1">
    <source>
        <dbReference type="ARBA" id="ARBA00004752"/>
    </source>
</evidence>
<dbReference type="PANTHER" id="PTHR30582:SF2">
    <property type="entry name" value="L,D-TRANSPEPTIDASE YCIB-RELATED"/>
    <property type="match status" value="1"/>
</dbReference>
<evidence type="ECO:0000313" key="11">
    <source>
        <dbReference type="EMBL" id="XCG63214.1"/>
    </source>
</evidence>
<dbReference type="CDD" id="cd13432">
    <property type="entry name" value="LDT_IgD_like_2"/>
    <property type="match status" value="1"/>
</dbReference>
<dbReference type="InterPro" id="IPR005490">
    <property type="entry name" value="LD_TPept_cat_dom"/>
</dbReference>
<gene>
    <name evidence="11" type="ORF">ABLG96_18720</name>
</gene>
<keyword evidence="9" id="KW-0732">Signal</keyword>
<keyword evidence="3 7" id="KW-0133">Cell shape</keyword>
<proteinExistence type="predicted"/>
<feature type="chain" id="PRO_5043493412" evidence="9">
    <location>
        <begin position="29"/>
        <end position="434"/>
    </location>
</feature>
<dbReference type="GO" id="GO:0071972">
    <property type="term" value="F:peptidoglycan L,D-transpeptidase activity"/>
    <property type="evidence" value="ECO:0007669"/>
    <property type="project" value="TreeGrafter"/>
</dbReference>
<reference evidence="11" key="1">
    <citation type="submission" date="2024-05" db="EMBL/GenBank/DDBJ databases">
        <authorList>
            <person name="Cai S.Y."/>
            <person name="Jin L.M."/>
            <person name="Li H.R."/>
        </authorList>
    </citation>
    <scope>NUCLEOTIDE SEQUENCE</scope>
    <source>
        <strain evidence="11">A5-74</strain>
    </source>
</reference>
<dbReference type="Gene3D" id="2.40.440.10">
    <property type="entry name" value="L,D-transpeptidase catalytic domain-like"/>
    <property type="match status" value="1"/>
</dbReference>
<feature type="domain" description="L,D-TPase catalytic" evidence="10">
    <location>
        <begin position="283"/>
        <end position="406"/>
    </location>
</feature>
<evidence type="ECO:0000256" key="4">
    <source>
        <dbReference type="ARBA" id="ARBA00022984"/>
    </source>
</evidence>
<organism evidence="11">
    <name type="scientific">Nakamurella sp. A5-74</name>
    <dbReference type="NCBI Taxonomy" id="3158264"/>
    <lineage>
        <taxon>Bacteria</taxon>
        <taxon>Bacillati</taxon>
        <taxon>Actinomycetota</taxon>
        <taxon>Actinomycetes</taxon>
        <taxon>Nakamurellales</taxon>
        <taxon>Nakamurellaceae</taxon>
        <taxon>Nakamurella</taxon>
    </lineage>
</organism>
<dbReference type="Pfam" id="PF17964">
    <property type="entry name" value="Big_10"/>
    <property type="match status" value="1"/>
</dbReference>
<sequence>MSLLPALRRRTRLIALVPLAALLLTACAHEEVVVVRTTVTPGQPSSAVGGGVAQPSSDAPSTVGSAQPTSKGPGLAAQIQVISNPEFGKKDIGPNDPISVTVFSGTISAMKVEASDGTPVAGEVSADKTIFTVKDRLAYGLTYNFAGTATAPDGTTKKIGGKLSTVNPADTVRTAVQIPEGGTVGVGAPISVTFCPAVQDKAAAQKALEVTTDKKDIPGSWGWLADEEFSAGEGVCSQAHYRTKDYWPANTKVKLTANLSGVNYGNGWGREDLVRNFTIGRSLIMRAEVSTMRLVVMKDGAVFRNYKASYGKESVPGRTTVSGIHIVQKTYPTFKMCNPAYGYCNLLERWAIRINNNGEFIHENEKVEQAGLLGVQNVSHGCINLGGVDAKELYDTVIYGDPVEVSGTSVQISAKDYIYDWGYSWDEWQTLSAL</sequence>
<name>A0AAU8DMJ6_9ACTN</name>
<keyword evidence="4 7" id="KW-0573">Peptidoglycan synthesis</keyword>
<feature type="region of interest" description="Disordered" evidence="8">
    <location>
        <begin position="42"/>
        <end position="74"/>
    </location>
</feature>
<evidence type="ECO:0000256" key="6">
    <source>
        <dbReference type="ARBA" id="ARBA00023316"/>
    </source>
</evidence>
<keyword evidence="2" id="KW-0808">Transferase</keyword>
<dbReference type="Gene3D" id="2.60.40.3710">
    <property type="match status" value="1"/>
</dbReference>
<keyword evidence="6 7" id="KW-0961">Cell wall biogenesis/degradation</keyword>
<keyword evidence="5" id="KW-0012">Acyltransferase</keyword>
<dbReference type="PROSITE" id="PS52029">
    <property type="entry name" value="LD_TPASE"/>
    <property type="match status" value="1"/>
</dbReference>